<sequence>MTAQTSNFDFKIRKLWKRDQDAIRDHFLRLDRGSRRMRFAAAVSDAFVESYTKELLSYDAVIFGAFCDGELRAVAELRGLFHSWPMSAEAAFTVESGWQDIGIGEALFNRLVSAAQNRGVKRLNMLCLRENDRMRHLARKHHAVLEFHEGEVEATLAPPWPTPMSLTEELIGETTNYARNILHLMA</sequence>
<dbReference type="EMBL" id="FWFL01000002">
    <property type="protein sequence ID" value="SLN20723.1"/>
    <property type="molecule type" value="Genomic_DNA"/>
</dbReference>
<dbReference type="PROSITE" id="PS51186">
    <property type="entry name" value="GNAT"/>
    <property type="match status" value="1"/>
</dbReference>
<dbReference type="InterPro" id="IPR016181">
    <property type="entry name" value="Acyl_CoA_acyltransferase"/>
</dbReference>
<keyword evidence="3" id="KW-1185">Reference proteome</keyword>
<evidence type="ECO:0000259" key="1">
    <source>
        <dbReference type="PROSITE" id="PS51186"/>
    </source>
</evidence>
<reference evidence="2 3" key="1">
    <citation type="submission" date="2017-03" db="EMBL/GenBank/DDBJ databases">
        <authorList>
            <person name="Afonso C.L."/>
            <person name="Miller P.J."/>
            <person name="Scott M.A."/>
            <person name="Spackman E."/>
            <person name="Goraichik I."/>
            <person name="Dimitrov K.M."/>
            <person name="Suarez D.L."/>
            <person name="Swayne D.E."/>
        </authorList>
    </citation>
    <scope>NUCLEOTIDE SEQUENCE [LARGE SCALE GENOMIC DNA]</scope>
    <source>
        <strain evidence="2 3">CECT 8287</strain>
    </source>
</reference>
<evidence type="ECO:0000313" key="3">
    <source>
        <dbReference type="Proteomes" id="UP000193827"/>
    </source>
</evidence>
<dbReference type="SUPFAM" id="SSF55729">
    <property type="entry name" value="Acyl-CoA N-acyltransferases (Nat)"/>
    <property type="match status" value="1"/>
</dbReference>
<proteinExistence type="predicted"/>
<keyword evidence="2" id="KW-0012">Acyltransferase</keyword>
<organism evidence="2 3">
    <name type="scientific">Roseovarius litorisediminis</name>
    <dbReference type="NCBI Taxonomy" id="1312363"/>
    <lineage>
        <taxon>Bacteria</taxon>
        <taxon>Pseudomonadati</taxon>
        <taxon>Pseudomonadota</taxon>
        <taxon>Alphaproteobacteria</taxon>
        <taxon>Rhodobacterales</taxon>
        <taxon>Roseobacteraceae</taxon>
        <taxon>Roseovarius</taxon>
    </lineage>
</organism>
<dbReference type="AlphaFoldDB" id="A0A1Y5RNW4"/>
<dbReference type="InterPro" id="IPR000182">
    <property type="entry name" value="GNAT_dom"/>
</dbReference>
<name>A0A1Y5RNW4_9RHOB</name>
<keyword evidence="2" id="KW-0808">Transferase</keyword>
<feature type="domain" description="N-acetyltransferase" evidence="1">
    <location>
        <begin position="25"/>
        <end position="169"/>
    </location>
</feature>
<dbReference type="EC" id="2.3.1.-" evidence="2"/>
<accession>A0A1Y5RNW4</accession>
<dbReference type="RefSeq" id="WP_139837699.1">
    <property type="nucleotide sequence ID" value="NZ_FWFL01000002.1"/>
</dbReference>
<dbReference type="Proteomes" id="UP000193827">
    <property type="component" value="Unassembled WGS sequence"/>
</dbReference>
<dbReference type="GO" id="GO:0016747">
    <property type="term" value="F:acyltransferase activity, transferring groups other than amino-acyl groups"/>
    <property type="evidence" value="ECO:0007669"/>
    <property type="project" value="InterPro"/>
</dbReference>
<gene>
    <name evidence="2" type="ORF">PEL8287_00867</name>
</gene>
<dbReference type="OrthoDB" id="7843527at2"/>
<dbReference type="Pfam" id="PF00583">
    <property type="entry name" value="Acetyltransf_1"/>
    <property type="match status" value="1"/>
</dbReference>
<protein>
    <submittedName>
        <fullName evidence="2">Acetyltransferase Pat</fullName>
        <ecNumber evidence="2">2.3.1.-</ecNumber>
    </submittedName>
</protein>
<dbReference type="Gene3D" id="3.40.630.30">
    <property type="match status" value="1"/>
</dbReference>
<evidence type="ECO:0000313" key="2">
    <source>
        <dbReference type="EMBL" id="SLN20723.1"/>
    </source>
</evidence>